<evidence type="ECO:0000313" key="2">
    <source>
        <dbReference type="EMBL" id="PWD83083.1"/>
    </source>
</evidence>
<gene>
    <name evidence="2" type="ORF">DC082_06580</name>
</gene>
<dbReference type="InterPro" id="IPR036388">
    <property type="entry name" value="WH-like_DNA-bd_sf"/>
</dbReference>
<dbReference type="InterPro" id="IPR036390">
    <property type="entry name" value="WH_DNA-bd_sf"/>
</dbReference>
<dbReference type="AlphaFoldDB" id="A0A2U2AJT2"/>
<dbReference type="EMBL" id="QEWR01000003">
    <property type="protein sequence ID" value="PWD83083.1"/>
    <property type="molecule type" value="Genomic_DNA"/>
</dbReference>
<evidence type="ECO:0000313" key="3">
    <source>
        <dbReference type="Proteomes" id="UP000244948"/>
    </source>
</evidence>
<keyword evidence="3" id="KW-1185">Reference proteome</keyword>
<evidence type="ECO:0000256" key="1">
    <source>
        <dbReference type="SAM" id="MobiDB-lite"/>
    </source>
</evidence>
<organism evidence="2 3">
    <name type="scientific">Ignatzschineria indica</name>
    <dbReference type="NCBI Taxonomy" id="472583"/>
    <lineage>
        <taxon>Bacteria</taxon>
        <taxon>Pseudomonadati</taxon>
        <taxon>Pseudomonadota</taxon>
        <taxon>Gammaproteobacteria</taxon>
        <taxon>Cardiobacteriales</taxon>
        <taxon>Ignatzschineriaceae</taxon>
        <taxon>Ignatzschineria</taxon>
    </lineage>
</organism>
<dbReference type="Proteomes" id="UP000244948">
    <property type="component" value="Unassembled WGS sequence"/>
</dbReference>
<reference evidence="2 3" key="1">
    <citation type="journal article" date="2018" name="Genome Announc.">
        <title>Ignatzschineria cameli sp. nov., isolated from necrotic foot tissue of dromedaries (Camelus dromedarius) and associated maggots (Wohlfahrtia species) in Dubai.</title>
        <authorList>
            <person name="Tsang C.C."/>
            <person name="Tang J.Y."/>
            <person name="Fong J.Y."/>
            <person name="Kinne J."/>
            <person name="Lee H.H."/>
            <person name="Joseph M."/>
            <person name="Jose S."/>
            <person name="Schuster R.K."/>
            <person name="Tang Y."/>
            <person name="Sivakumar S."/>
            <person name="Chen J.H."/>
            <person name="Teng J.L."/>
            <person name="Lau S.K."/>
            <person name="Wernery U."/>
            <person name="Woo P.C."/>
        </authorList>
    </citation>
    <scope>NUCLEOTIDE SEQUENCE [LARGE SCALE GENOMIC DNA]</scope>
    <source>
        <strain evidence="2 3">KCTC 22643</strain>
    </source>
</reference>
<comment type="caution">
    <text evidence="2">The sequence shown here is derived from an EMBL/GenBank/DDBJ whole genome shotgun (WGS) entry which is preliminary data.</text>
</comment>
<sequence>MSMMLMVKAMRIKVGNPLRKLVLIKLADNANDLGECWPSHQHIAEQCEISRRSVINHINKLEEMGFLRKEYRTKNNEKQSNLYFLTLDNPANTELGSAGDSPPSERDAPPSAGDSLPSAGDAPPPSAGDAHRTSHSSEPVIELVNESLKPKDRLLASGVDKQVLEDFLAVRKAKRLPLTHTAIDGLEREAGKASLEVKDAIRFCAEKGWGGFNANWYIGPTSSASNQKALENFNAQDYGAPVIPEHMRK</sequence>
<dbReference type="Pfam" id="PF13730">
    <property type="entry name" value="HTH_36"/>
    <property type="match status" value="1"/>
</dbReference>
<proteinExistence type="predicted"/>
<accession>A0A2U2AJT2</accession>
<dbReference type="RefSeq" id="WP_109236297.1">
    <property type="nucleotide sequence ID" value="NZ_BMXZ01000002.1"/>
</dbReference>
<dbReference type="Gene3D" id="1.10.10.10">
    <property type="entry name" value="Winged helix-like DNA-binding domain superfamily/Winged helix DNA-binding domain"/>
    <property type="match status" value="1"/>
</dbReference>
<dbReference type="SUPFAM" id="SSF46785">
    <property type="entry name" value="Winged helix' DNA-binding domain"/>
    <property type="match status" value="1"/>
</dbReference>
<feature type="region of interest" description="Disordered" evidence="1">
    <location>
        <begin position="93"/>
        <end position="138"/>
    </location>
</feature>
<name>A0A2U2AJT2_9GAMM</name>
<protein>
    <submittedName>
        <fullName evidence="2">Helix-turn-helix domain-containing protein</fullName>
    </submittedName>
</protein>